<protein>
    <recommendedName>
        <fullName evidence="3">Fructose-bisphosphate aldolase</fullName>
        <shortName evidence="3">FBP aldolase</shortName>
        <ecNumber evidence="3">4.1.2.13</ecNumber>
    </recommendedName>
</protein>
<dbReference type="Proteomes" id="UP000800038">
    <property type="component" value="Unassembled WGS sequence"/>
</dbReference>
<accession>A0A6A5S5K7</accession>
<feature type="binding site" evidence="2">
    <location>
        <position position="136"/>
    </location>
    <ligand>
        <name>Zn(2+)</name>
        <dbReference type="ChEBI" id="CHEBI:29105"/>
        <label>2</label>
    </ligand>
</feature>
<feature type="binding site" evidence="2">
    <location>
        <position position="106"/>
    </location>
    <ligand>
        <name>Zn(2+)</name>
        <dbReference type="ChEBI" id="CHEBI:29105"/>
        <label>2</label>
    </ligand>
</feature>
<comment type="similarity">
    <text evidence="3">Belongs to the class II fructose-bisphosphate aldolase family.</text>
</comment>
<comment type="pathway">
    <text evidence="3">Carbohydrate degradation; glycolysis; D-glyceraldehyde 3-phosphate and glycerone phosphate from D-glucose: step 4/4.</text>
</comment>
<evidence type="ECO:0000256" key="2">
    <source>
        <dbReference type="PIRSR" id="PIRSR001359-3"/>
    </source>
</evidence>
<proteinExistence type="inferred from homology"/>
<dbReference type="AlphaFoldDB" id="A0A6A5S5K7"/>
<dbReference type="Gene3D" id="3.20.20.70">
    <property type="entry name" value="Aldolase class I"/>
    <property type="match status" value="1"/>
</dbReference>
<dbReference type="Pfam" id="PF01116">
    <property type="entry name" value="F_bP_aldolase"/>
    <property type="match status" value="1"/>
</dbReference>
<dbReference type="PANTHER" id="PTHR30304:SF0">
    <property type="entry name" value="D-TAGATOSE-1,6-BISPHOSPHATE ALDOLASE SUBUNIT GATY-RELATED"/>
    <property type="match status" value="1"/>
</dbReference>
<evidence type="ECO:0000256" key="3">
    <source>
        <dbReference type="RuleBase" id="RU366023"/>
    </source>
</evidence>
<evidence type="ECO:0000256" key="1">
    <source>
        <dbReference type="PIRSR" id="PIRSR001359-1"/>
    </source>
</evidence>
<dbReference type="EMBL" id="ML976349">
    <property type="protein sequence ID" value="KAF1934890.1"/>
    <property type="molecule type" value="Genomic_DNA"/>
</dbReference>
<organism evidence="4 5">
    <name type="scientific">Clathrospora elynae</name>
    <dbReference type="NCBI Taxonomy" id="706981"/>
    <lineage>
        <taxon>Eukaryota</taxon>
        <taxon>Fungi</taxon>
        <taxon>Dikarya</taxon>
        <taxon>Ascomycota</taxon>
        <taxon>Pezizomycotina</taxon>
        <taxon>Dothideomycetes</taxon>
        <taxon>Pleosporomycetidae</taxon>
        <taxon>Pleosporales</taxon>
        <taxon>Diademaceae</taxon>
        <taxon>Clathrospora</taxon>
    </lineage>
</organism>
<dbReference type="InterPro" id="IPR000771">
    <property type="entry name" value="FBA_II"/>
</dbReference>
<feature type="binding site" evidence="2">
    <location>
        <position position="84"/>
    </location>
    <ligand>
        <name>Zn(2+)</name>
        <dbReference type="ChEBI" id="CHEBI:29105"/>
        <label>1</label>
        <note>catalytic</note>
    </ligand>
</feature>
<sequence length="288" mass="31297">MTATKENRTLAILNAAVAGKYGVMAAIAYNIEHLTALVRAAEAKRSPLIIQLFPSTLKQVPLLAHAAAHAVKSATVPLSLHIDHAQNIDHIREIIRTLPVDSVMVDMSHYDEAENLEKTKVLTKECHERGIAVEAESGRIEGGEDGIADTGDLEALFTSPEDVDNFIAADIDILAPSIGNVHGDYGPTGPKEGQLHYGRLEAIDKQVNKRVLIALHGTNNFPAEVMQRCIRSGAVKLNVNKLLLEVGNEVLRKNAAGMPLVKLIDEQIRVIQEETERWMDICGSSGKA</sequence>
<keyword evidence="2 3" id="KW-0862">Zinc</keyword>
<keyword evidence="3" id="KW-0324">Glycolysis</keyword>
<dbReference type="PANTHER" id="PTHR30304">
    <property type="entry name" value="D-TAGATOSE-1,6-BISPHOSPHATE ALDOLASE"/>
    <property type="match status" value="1"/>
</dbReference>
<dbReference type="UniPathway" id="UPA00109">
    <property type="reaction ID" value="UER00183"/>
</dbReference>
<comment type="function">
    <text evidence="3">Catalyzes the aldol condensation of dihydroxyacetone phosphate (DHAP or glycerone-phosphate) with glyceraldehyde 3-phosphate (G3P) to form fructose 1,6-bisphosphate (FBP) in gluconeogenesis and the reverse reaction in glycolysis.</text>
</comment>
<dbReference type="GO" id="GO:0004332">
    <property type="term" value="F:fructose-bisphosphate aldolase activity"/>
    <property type="evidence" value="ECO:0007669"/>
    <property type="project" value="UniProtKB-EC"/>
</dbReference>
<dbReference type="InterPro" id="IPR013785">
    <property type="entry name" value="Aldolase_TIM"/>
</dbReference>
<dbReference type="PIRSF" id="PIRSF001359">
    <property type="entry name" value="F_bP_aldolase_II"/>
    <property type="match status" value="1"/>
</dbReference>
<dbReference type="SUPFAM" id="SSF51569">
    <property type="entry name" value="Aldolase"/>
    <property type="match status" value="1"/>
</dbReference>
<comment type="catalytic activity">
    <reaction evidence="3">
        <text>beta-D-fructose 1,6-bisphosphate = D-glyceraldehyde 3-phosphate + dihydroxyacetone phosphate</text>
        <dbReference type="Rhea" id="RHEA:14729"/>
        <dbReference type="ChEBI" id="CHEBI:32966"/>
        <dbReference type="ChEBI" id="CHEBI:57642"/>
        <dbReference type="ChEBI" id="CHEBI:59776"/>
        <dbReference type="EC" id="4.1.2.13"/>
    </reaction>
</comment>
<feature type="binding site" evidence="2">
    <location>
        <position position="216"/>
    </location>
    <ligand>
        <name>Zn(2+)</name>
        <dbReference type="ChEBI" id="CHEBI:29105"/>
        <label>1</label>
        <note>catalytic</note>
    </ligand>
</feature>
<keyword evidence="2 3" id="KW-0479">Metal-binding</keyword>
<name>A0A6A5S5K7_9PLEO</name>
<gene>
    <name evidence="4" type="ORF">EJ02DRAFT_460841</name>
</gene>
<keyword evidence="3" id="KW-0456">Lyase</keyword>
<evidence type="ECO:0000313" key="5">
    <source>
        <dbReference type="Proteomes" id="UP000800038"/>
    </source>
</evidence>
<feature type="binding site" evidence="2">
    <location>
        <position position="182"/>
    </location>
    <ligand>
        <name>Zn(2+)</name>
        <dbReference type="ChEBI" id="CHEBI:29105"/>
        <label>1</label>
        <note>catalytic</note>
    </ligand>
</feature>
<keyword evidence="5" id="KW-1185">Reference proteome</keyword>
<feature type="active site" description="Proton donor" evidence="1">
    <location>
        <position position="83"/>
    </location>
</feature>
<dbReference type="InterPro" id="IPR050246">
    <property type="entry name" value="Class_II_FBP_aldolase"/>
</dbReference>
<dbReference type="EC" id="4.1.2.13" evidence="3"/>
<evidence type="ECO:0000313" key="4">
    <source>
        <dbReference type="EMBL" id="KAF1934890.1"/>
    </source>
</evidence>
<dbReference type="GO" id="GO:0008270">
    <property type="term" value="F:zinc ion binding"/>
    <property type="evidence" value="ECO:0007669"/>
    <property type="project" value="UniProtKB-UniRule"/>
</dbReference>
<reference evidence="4" key="1">
    <citation type="journal article" date="2020" name="Stud. Mycol.">
        <title>101 Dothideomycetes genomes: a test case for predicting lifestyles and emergence of pathogens.</title>
        <authorList>
            <person name="Haridas S."/>
            <person name="Albert R."/>
            <person name="Binder M."/>
            <person name="Bloem J."/>
            <person name="Labutti K."/>
            <person name="Salamov A."/>
            <person name="Andreopoulos B."/>
            <person name="Baker S."/>
            <person name="Barry K."/>
            <person name="Bills G."/>
            <person name="Bluhm B."/>
            <person name="Cannon C."/>
            <person name="Castanera R."/>
            <person name="Culley D."/>
            <person name="Daum C."/>
            <person name="Ezra D."/>
            <person name="Gonzalez J."/>
            <person name="Henrissat B."/>
            <person name="Kuo A."/>
            <person name="Liang C."/>
            <person name="Lipzen A."/>
            <person name="Lutzoni F."/>
            <person name="Magnuson J."/>
            <person name="Mondo S."/>
            <person name="Nolan M."/>
            <person name="Ohm R."/>
            <person name="Pangilinan J."/>
            <person name="Park H.-J."/>
            <person name="Ramirez L."/>
            <person name="Alfaro M."/>
            <person name="Sun H."/>
            <person name="Tritt A."/>
            <person name="Yoshinaga Y."/>
            <person name="Zwiers L.-H."/>
            <person name="Turgeon B."/>
            <person name="Goodwin S."/>
            <person name="Spatafora J."/>
            <person name="Crous P."/>
            <person name="Grigoriev I."/>
        </authorList>
    </citation>
    <scope>NUCLEOTIDE SEQUENCE</scope>
    <source>
        <strain evidence="4">CBS 161.51</strain>
    </source>
</reference>
<dbReference type="OrthoDB" id="2558351at2759"/>
<comment type="cofactor">
    <cofactor evidence="2 3">
        <name>Zn(2+)</name>
        <dbReference type="ChEBI" id="CHEBI:29105"/>
    </cofactor>
    <text evidence="2 3">Binds 2 Zn(2+) ions per subunit. One is catalytic and the other provides a structural contribution.</text>
</comment>
<dbReference type="GO" id="GO:0006096">
    <property type="term" value="P:glycolytic process"/>
    <property type="evidence" value="ECO:0007669"/>
    <property type="project" value="UniProtKB-UniPathway"/>
</dbReference>